<protein>
    <recommendedName>
        <fullName evidence="2">CHASE2 domain-containing protein</fullName>
    </recommendedName>
</protein>
<name>B5CW91_PHOPM</name>
<evidence type="ECO:0000313" key="3">
    <source>
        <dbReference type="EMBL" id="EDY96538.1"/>
    </source>
</evidence>
<dbReference type="AlphaFoldDB" id="B5CW91"/>
<dbReference type="eggNOG" id="ENOG5033UVN">
    <property type="taxonomic scope" value="Bacteria"/>
</dbReference>
<feature type="transmembrane region" description="Helical" evidence="1">
    <location>
        <begin position="309"/>
        <end position="328"/>
    </location>
</feature>
<reference evidence="3 4" key="1">
    <citation type="submission" date="2008-08" db="EMBL/GenBank/DDBJ databases">
        <title>Draft genome sequence of Bacteroides plebeius (DSM 17135).</title>
        <authorList>
            <person name="Sudarsanam P."/>
            <person name="Ley R."/>
            <person name="Guruge J."/>
            <person name="Turnbaugh P.J."/>
            <person name="Mahowald M."/>
            <person name="Liep D."/>
            <person name="Gordon J."/>
        </authorList>
    </citation>
    <scope>NUCLEOTIDE SEQUENCE [LARGE SCALE GENOMIC DNA]</scope>
    <source>
        <strain evidence="4">DSM 17135 / JCM 12973 / M2</strain>
    </source>
</reference>
<proteinExistence type="predicted"/>
<reference evidence="3 4" key="2">
    <citation type="submission" date="2008-08" db="EMBL/GenBank/DDBJ databases">
        <authorList>
            <person name="Fulton L."/>
            <person name="Clifton S."/>
            <person name="Fulton B."/>
            <person name="Xu J."/>
            <person name="Minx P."/>
            <person name="Pepin K.H."/>
            <person name="Johnson M."/>
            <person name="Thiruvilangam P."/>
            <person name="Bhonagiri V."/>
            <person name="Nash W.E."/>
            <person name="Mardis E.R."/>
            <person name="Wilson R.K."/>
        </authorList>
    </citation>
    <scope>NUCLEOTIDE SEQUENCE [LARGE SCALE GENOMIC DNA]</scope>
    <source>
        <strain evidence="4">DSM 17135 / JCM 12973 / M2</strain>
    </source>
</reference>
<keyword evidence="1" id="KW-1133">Transmembrane helix</keyword>
<dbReference type="Proteomes" id="UP000003452">
    <property type="component" value="Unassembled WGS sequence"/>
</dbReference>
<feature type="domain" description="CHASE2" evidence="2">
    <location>
        <begin position="85"/>
        <end position="324"/>
    </location>
</feature>
<dbReference type="Pfam" id="PF05226">
    <property type="entry name" value="CHASE2"/>
    <property type="match status" value="1"/>
</dbReference>
<keyword evidence="1" id="KW-0472">Membrane</keyword>
<evidence type="ECO:0000256" key="1">
    <source>
        <dbReference type="SAM" id="Phobius"/>
    </source>
</evidence>
<feature type="transmembrane region" description="Helical" evidence="1">
    <location>
        <begin position="349"/>
        <end position="368"/>
    </location>
</feature>
<evidence type="ECO:0000259" key="2">
    <source>
        <dbReference type="Pfam" id="PF05226"/>
    </source>
</evidence>
<organism evidence="3 4">
    <name type="scientific">Phocaeicola plebeius (strain DSM 17135 / JCM 12973 / CCUG 54634 / M2)</name>
    <name type="common">Bacteroides plebeius</name>
    <dbReference type="NCBI Taxonomy" id="484018"/>
    <lineage>
        <taxon>Bacteria</taxon>
        <taxon>Pseudomonadati</taxon>
        <taxon>Bacteroidota</taxon>
        <taxon>Bacteroidia</taxon>
        <taxon>Bacteroidales</taxon>
        <taxon>Bacteroidaceae</taxon>
        <taxon>Phocaeicola</taxon>
    </lineage>
</organism>
<dbReference type="OrthoDB" id="1064729at2"/>
<gene>
    <name evidence="3" type="ORF">BACPLE_00981</name>
</gene>
<evidence type="ECO:0000313" key="4">
    <source>
        <dbReference type="Proteomes" id="UP000003452"/>
    </source>
</evidence>
<comment type="caution">
    <text evidence="3">The sequence shown here is derived from an EMBL/GenBank/DDBJ whole genome shotgun (WGS) entry which is preliminary data.</text>
</comment>
<dbReference type="EMBL" id="ABQC02000012">
    <property type="protein sequence ID" value="EDY96538.1"/>
    <property type="molecule type" value="Genomic_DNA"/>
</dbReference>
<feature type="transmembrane region" description="Helical" evidence="1">
    <location>
        <begin position="374"/>
        <end position="394"/>
    </location>
</feature>
<dbReference type="RefSeq" id="WP_007558587.1">
    <property type="nucleotide sequence ID" value="NZ_DS990119.1"/>
</dbReference>
<keyword evidence="1" id="KW-0812">Transmembrane</keyword>
<dbReference type="HOGENOM" id="CLU_686355_0_0_10"/>
<dbReference type="GeneID" id="43183509"/>
<dbReference type="InterPro" id="IPR007890">
    <property type="entry name" value="CHASE2"/>
</dbReference>
<sequence>MKLNLHKWKIQPRKIKYLLALLHAVFVLFLCYLLGNTPYSLGDEEQFIQRLYVVKENVSLSKTALPTTLLPINVAYDKQLIEWTDEYDLPVGKQVITDREKLLRFLQIAREANTYRYIILDVMFEPNVHTDIDSLLFATIANTDRLVIPRHKDDELTDSLLLPKLAYADYRTSINEGNFVKYQYLNNDMVSMAWKVYADCTGAEYNHWGPFYFSNGRLCNSSLFLNFTVIPDEGSYSPKGEKNFYNMGIDLLDQIDNIDYSTFLNNKVIIIGDLTENDIHDTYAGPMPGGYINYNAFLALMDGKHYVDWPSMALLFVIYFLISLFLFINKSPFDYLPFLKFIKTRTWRTVYSFCGFSMLLTIVCAVSYLINGYIYDILTISSYFSVCSFLLNFYRTKKSKK</sequence>
<accession>B5CW91</accession>